<protein>
    <submittedName>
        <fullName evidence="1">Uncharacterized protein</fullName>
    </submittedName>
</protein>
<evidence type="ECO:0000313" key="1">
    <source>
        <dbReference type="EMBL" id="KAI4313733.1"/>
    </source>
</evidence>
<accession>A0ACB9LRT6</accession>
<dbReference type="Proteomes" id="UP000828941">
    <property type="component" value="Chromosome 11"/>
</dbReference>
<proteinExistence type="predicted"/>
<evidence type="ECO:0000313" key="2">
    <source>
        <dbReference type="Proteomes" id="UP000828941"/>
    </source>
</evidence>
<gene>
    <name evidence="1" type="ORF">L6164_026689</name>
</gene>
<keyword evidence="2" id="KW-1185">Reference proteome</keyword>
<dbReference type="EMBL" id="CM039436">
    <property type="protein sequence ID" value="KAI4313733.1"/>
    <property type="molecule type" value="Genomic_DNA"/>
</dbReference>
<name>A0ACB9LRT6_BAUVA</name>
<comment type="caution">
    <text evidence="1">The sequence shown here is derived from an EMBL/GenBank/DDBJ whole genome shotgun (WGS) entry which is preliminary data.</text>
</comment>
<organism evidence="1 2">
    <name type="scientific">Bauhinia variegata</name>
    <name type="common">Purple orchid tree</name>
    <name type="synonym">Phanera variegata</name>
    <dbReference type="NCBI Taxonomy" id="167791"/>
    <lineage>
        <taxon>Eukaryota</taxon>
        <taxon>Viridiplantae</taxon>
        <taxon>Streptophyta</taxon>
        <taxon>Embryophyta</taxon>
        <taxon>Tracheophyta</taxon>
        <taxon>Spermatophyta</taxon>
        <taxon>Magnoliopsida</taxon>
        <taxon>eudicotyledons</taxon>
        <taxon>Gunneridae</taxon>
        <taxon>Pentapetalae</taxon>
        <taxon>rosids</taxon>
        <taxon>fabids</taxon>
        <taxon>Fabales</taxon>
        <taxon>Fabaceae</taxon>
        <taxon>Cercidoideae</taxon>
        <taxon>Cercideae</taxon>
        <taxon>Bauhiniinae</taxon>
        <taxon>Bauhinia</taxon>
    </lineage>
</organism>
<reference evidence="1 2" key="1">
    <citation type="journal article" date="2022" name="DNA Res.">
        <title>Chromosomal-level genome assembly of the orchid tree Bauhinia variegata (Leguminosae; Cercidoideae) supports the allotetraploid origin hypothesis of Bauhinia.</title>
        <authorList>
            <person name="Zhong Y."/>
            <person name="Chen Y."/>
            <person name="Zheng D."/>
            <person name="Pang J."/>
            <person name="Liu Y."/>
            <person name="Luo S."/>
            <person name="Meng S."/>
            <person name="Qian L."/>
            <person name="Wei D."/>
            <person name="Dai S."/>
            <person name="Zhou R."/>
        </authorList>
    </citation>
    <scope>NUCLEOTIDE SEQUENCE [LARGE SCALE GENOMIC DNA]</scope>
    <source>
        <strain evidence="1">BV-YZ2020</strain>
    </source>
</reference>
<sequence>MNHRHSILILQSLNSLIQLLDPHNEIGDRVKKPVEDQCGRDQEGIALTLHDGFLVAQVLRRGARVTLATRASLVLPVDVHEQEEAKGYHREEGFEEVPGHGDQPLAEAVEAGDGEEKDHDGLCTRGVA</sequence>